<comment type="caution">
    <text evidence="2">The sequence shown here is derived from an EMBL/GenBank/DDBJ whole genome shotgun (WGS) entry which is preliminary data.</text>
</comment>
<name>A0A5J4SNY3_9ZZZZ</name>
<dbReference type="GO" id="GO:0047134">
    <property type="term" value="F:protein-disulfide reductase [NAD(P)H] activity"/>
    <property type="evidence" value="ECO:0007669"/>
    <property type="project" value="UniProtKB-EC"/>
</dbReference>
<proteinExistence type="predicted"/>
<dbReference type="CDD" id="cd02947">
    <property type="entry name" value="TRX_family"/>
    <property type="match status" value="1"/>
</dbReference>
<dbReference type="Pfam" id="PF00085">
    <property type="entry name" value="Thioredoxin"/>
    <property type="match status" value="1"/>
</dbReference>
<dbReference type="InterPro" id="IPR013766">
    <property type="entry name" value="Thioredoxin_domain"/>
</dbReference>
<keyword evidence="2" id="KW-0560">Oxidoreductase</keyword>
<sequence length="90" mass="10381">MKRIIKLGADWCTPCKNFSPIFEEVGKEFESDIVFMEVDVESPTGIVLCDRFSIKSLPTILFLSDTDELIKKFVGTLSKEKFKDWIKEDN</sequence>
<feature type="domain" description="Thioredoxin" evidence="1">
    <location>
        <begin position="1"/>
        <end position="90"/>
    </location>
</feature>
<dbReference type="PANTHER" id="PTHR45663:SF11">
    <property type="entry name" value="GEO12009P1"/>
    <property type="match status" value="1"/>
</dbReference>
<organism evidence="2">
    <name type="scientific">termite gut metagenome</name>
    <dbReference type="NCBI Taxonomy" id="433724"/>
    <lineage>
        <taxon>unclassified sequences</taxon>
        <taxon>metagenomes</taxon>
        <taxon>organismal metagenomes</taxon>
    </lineage>
</organism>
<dbReference type="EC" id="1.8.1.8" evidence="2"/>
<dbReference type="EMBL" id="SNRY01000082">
    <property type="protein sequence ID" value="KAA6347874.1"/>
    <property type="molecule type" value="Genomic_DNA"/>
</dbReference>
<protein>
    <submittedName>
        <fullName evidence="2">Thioredoxin-2</fullName>
        <ecNumber evidence="2">1.8.1.8</ecNumber>
    </submittedName>
</protein>
<dbReference type="PROSITE" id="PS51352">
    <property type="entry name" value="THIOREDOXIN_2"/>
    <property type="match status" value="1"/>
</dbReference>
<dbReference type="AlphaFoldDB" id="A0A5J4SNY3"/>
<evidence type="ECO:0000313" key="2">
    <source>
        <dbReference type="EMBL" id="KAA6347874.1"/>
    </source>
</evidence>
<evidence type="ECO:0000259" key="1">
    <source>
        <dbReference type="PROSITE" id="PS51352"/>
    </source>
</evidence>
<dbReference type="PANTHER" id="PTHR45663">
    <property type="entry name" value="GEO12009P1"/>
    <property type="match status" value="1"/>
</dbReference>
<gene>
    <name evidence="2" type="ORF">EZS27_004654</name>
</gene>
<dbReference type="GO" id="GO:0005737">
    <property type="term" value="C:cytoplasm"/>
    <property type="evidence" value="ECO:0007669"/>
    <property type="project" value="TreeGrafter"/>
</dbReference>
<dbReference type="Gene3D" id="3.40.30.10">
    <property type="entry name" value="Glutaredoxin"/>
    <property type="match status" value="1"/>
</dbReference>
<dbReference type="SUPFAM" id="SSF52833">
    <property type="entry name" value="Thioredoxin-like"/>
    <property type="match status" value="1"/>
</dbReference>
<accession>A0A5J4SNY3</accession>
<reference evidence="2" key="1">
    <citation type="submission" date="2019-03" db="EMBL/GenBank/DDBJ databases">
        <title>Single cell metagenomics reveals metabolic interactions within the superorganism composed of flagellate Streblomastix strix and complex community of Bacteroidetes bacteria on its surface.</title>
        <authorList>
            <person name="Treitli S.C."/>
            <person name="Kolisko M."/>
            <person name="Husnik F."/>
            <person name="Keeling P."/>
            <person name="Hampl V."/>
        </authorList>
    </citation>
    <scope>NUCLEOTIDE SEQUENCE</scope>
    <source>
        <strain evidence="2">STM</strain>
    </source>
</reference>
<dbReference type="InterPro" id="IPR036249">
    <property type="entry name" value="Thioredoxin-like_sf"/>
</dbReference>